<dbReference type="PROSITE" id="PS51257">
    <property type="entry name" value="PROKAR_LIPOPROTEIN"/>
    <property type="match status" value="1"/>
</dbReference>
<evidence type="ECO:0000313" key="3">
    <source>
        <dbReference type="Proteomes" id="UP000830198"/>
    </source>
</evidence>
<organism evidence="2 3">
    <name type="scientific">Chitinophaga filiformis</name>
    <name type="common">Myxococcus filiformis</name>
    <name type="synonym">Flexibacter filiformis</name>
    <dbReference type="NCBI Taxonomy" id="104663"/>
    <lineage>
        <taxon>Bacteria</taxon>
        <taxon>Pseudomonadati</taxon>
        <taxon>Bacteroidota</taxon>
        <taxon>Chitinophagia</taxon>
        <taxon>Chitinophagales</taxon>
        <taxon>Chitinophagaceae</taxon>
        <taxon>Chitinophaga</taxon>
    </lineage>
</organism>
<feature type="region of interest" description="Disordered" evidence="1">
    <location>
        <begin position="24"/>
        <end position="56"/>
    </location>
</feature>
<dbReference type="EMBL" id="CP095855">
    <property type="protein sequence ID" value="UPK72650.1"/>
    <property type="molecule type" value="Genomic_DNA"/>
</dbReference>
<dbReference type="Proteomes" id="UP000830198">
    <property type="component" value="Chromosome"/>
</dbReference>
<dbReference type="RefSeq" id="WP_247814830.1">
    <property type="nucleotide sequence ID" value="NZ_CP095855.1"/>
</dbReference>
<evidence type="ECO:0000313" key="2">
    <source>
        <dbReference type="EMBL" id="UPK72650.1"/>
    </source>
</evidence>
<keyword evidence="3" id="KW-1185">Reference proteome</keyword>
<proteinExistence type="predicted"/>
<protein>
    <submittedName>
        <fullName evidence="2">Uncharacterized protein</fullName>
    </submittedName>
</protein>
<gene>
    <name evidence="2" type="ORF">MYF79_15255</name>
</gene>
<accession>A0ABY4I986</accession>
<name>A0ABY4I986_CHIFI</name>
<evidence type="ECO:0000256" key="1">
    <source>
        <dbReference type="SAM" id="MobiDB-lite"/>
    </source>
</evidence>
<sequence length="284" mass="31468">MKHYSYILLALTLAGCAENRRQEQQADSTVQTAEKNDEQVAAPVKPVAPATPEAAPDKIIRERAQGTVTLLDAANGHPIAQVNDNVQLEAGIPQKGWASTLVTTELSDGQTEGQVLKKGAAIIADGKTVGKVLEDVVIEMTFKNDKGVNTGVFHAAVQQSRIKTGSVIETVLADYLKEHTGRTLADMQSFIKQFQLEPLDNNKPYIEYYNYESAADDPSPGYRTVLVFYENKLIGVVDSRTLQLTGAKHYQLDRDYHGYFFTDTDEKHRKAYITRFNQFVNAAD</sequence>
<feature type="compositionally biased region" description="Low complexity" evidence="1">
    <location>
        <begin position="40"/>
        <end position="54"/>
    </location>
</feature>
<reference evidence="2 3" key="1">
    <citation type="submission" date="2022-04" db="EMBL/GenBank/DDBJ databases">
        <title>The arsenic-methylating capacity of Chitinophaga filiformis YT5 during chitin decomposition.</title>
        <authorList>
            <person name="Chen G."/>
            <person name="Liang Y."/>
        </authorList>
    </citation>
    <scope>NUCLEOTIDE SEQUENCE [LARGE SCALE GENOMIC DNA]</scope>
    <source>
        <strain evidence="2 3">YT5</strain>
    </source>
</reference>